<feature type="signal peptide" evidence="1">
    <location>
        <begin position="1"/>
        <end position="20"/>
    </location>
</feature>
<proteinExistence type="predicted"/>
<evidence type="ECO:0000313" key="2">
    <source>
        <dbReference type="EMBL" id="XCH24481.1"/>
    </source>
</evidence>
<dbReference type="PROSITE" id="PS51257">
    <property type="entry name" value="PROKAR_LIPOPROTEIN"/>
    <property type="match status" value="1"/>
</dbReference>
<dbReference type="EMBL" id="CP159289">
    <property type="protein sequence ID" value="XCH24481.1"/>
    <property type="molecule type" value="Genomic_DNA"/>
</dbReference>
<organism evidence="2">
    <name type="scientific">Dyadobacter sp. 676</name>
    <dbReference type="NCBI Taxonomy" id="3088362"/>
    <lineage>
        <taxon>Bacteria</taxon>
        <taxon>Pseudomonadati</taxon>
        <taxon>Bacteroidota</taxon>
        <taxon>Cytophagia</taxon>
        <taxon>Cytophagales</taxon>
        <taxon>Spirosomataceae</taxon>
        <taxon>Dyadobacter</taxon>
    </lineage>
</organism>
<evidence type="ECO:0008006" key="3">
    <source>
        <dbReference type="Google" id="ProtNLM"/>
    </source>
</evidence>
<protein>
    <recommendedName>
        <fullName evidence="3">Lipocalin family protein</fullName>
    </recommendedName>
</protein>
<dbReference type="AlphaFoldDB" id="A0AAU8FJU7"/>
<reference evidence="2" key="1">
    <citation type="submission" date="2024-06" db="EMBL/GenBank/DDBJ databases">
        <title>Sequencing and assembly of the genome of Dyadobacter sp. strain 676, a symbiont of Cyamopsis tetragonoloba.</title>
        <authorList>
            <person name="Guro P."/>
            <person name="Sazanova A."/>
            <person name="Kuznetsova I."/>
            <person name="Belimov A."/>
            <person name="Safronova V."/>
        </authorList>
    </citation>
    <scope>NUCLEOTIDE SEQUENCE</scope>
    <source>
        <strain evidence="2">676</strain>
    </source>
</reference>
<name>A0AAU8FJU7_9BACT</name>
<accession>A0AAU8FJU7</accession>
<feature type="chain" id="PRO_5043470781" description="Lipocalin family protein" evidence="1">
    <location>
        <begin position="21"/>
        <end position="147"/>
    </location>
</feature>
<dbReference type="RefSeq" id="WP_353719799.1">
    <property type="nucleotide sequence ID" value="NZ_CP159289.1"/>
</dbReference>
<evidence type="ECO:0000256" key="1">
    <source>
        <dbReference type="SAM" id="SignalP"/>
    </source>
</evidence>
<gene>
    <name evidence="2" type="ORF">ABV298_29980</name>
</gene>
<sequence length="147" mass="16358">MKTTRILLTLIMLWTVAACKNETADPADDNAKRAFKENNALIGKWKITEYLGDPGDGSGTYHPVEATMAHTIEFKENGEFVEEKGQGQSSVPMFNAYKILDDKRLEMIPIDKKAPSHIWFYSDLSASKVTISYGCIEACSGKYVAVE</sequence>
<keyword evidence="1" id="KW-0732">Signal</keyword>